<feature type="domain" description="NIDO" evidence="2">
    <location>
        <begin position="90"/>
        <end position="242"/>
    </location>
</feature>
<reference evidence="3" key="1">
    <citation type="submission" date="2025-08" db="UniProtKB">
        <authorList>
            <consortium name="Ensembl"/>
        </authorList>
    </citation>
    <scope>IDENTIFICATION</scope>
</reference>
<dbReference type="GeneTree" id="ENSGT00940000163661"/>
<feature type="chain" id="PRO_5033992980" description="NIDO domain-containing protein" evidence="1">
    <location>
        <begin position="25"/>
        <end position="265"/>
    </location>
</feature>
<keyword evidence="1" id="KW-0732">Signal</keyword>
<dbReference type="Ensembl" id="ENSSPUT00000005790.1">
    <property type="protein sequence ID" value="ENSSPUP00000005449.1"/>
    <property type="gene ID" value="ENSSPUG00000004190.1"/>
</dbReference>
<feature type="signal peptide" evidence="1">
    <location>
        <begin position="1"/>
        <end position="24"/>
    </location>
</feature>
<dbReference type="PROSITE" id="PS51220">
    <property type="entry name" value="NIDO"/>
    <property type="match status" value="1"/>
</dbReference>
<dbReference type="SMART" id="SM00539">
    <property type="entry name" value="NIDO"/>
    <property type="match status" value="1"/>
</dbReference>
<dbReference type="InterPro" id="IPR051495">
    <property type="entry name" value="Epithelial_Barrier/Signaling"/>
</dbReference>
<dbReference type="GO" id="GO:0007160">
    <property type="term" value="P:cell-matrix adhesion"/>
    <property type="evidence" value="ECO:0007669"/>
    <property type="project" value="InterPro"/>
</dbReference>
<dbReference type="InterPro" id="IPR003886">
    <property type="entry name" value="NIDO_dom"/>
</dbReference>
<dbReference type="AlphaFoldDB" id="A0A8D0G9T0"/>
<accession>A0A8D0G9T0</accession>
<dbReference type="PANTHER" id="PTHR13802:SF59">
    <property type="entry name" value="SUSHI DOMAIN-CONTAINING PROTEIN 2"/>
    <property type="match status" value="1"/>
</dbReference>
<proteinExistence type="predicted"/>
<protein>
    <recommendedName>
        <fullName evidence="2">NIDO domain-containing protein</fullName>
    </recommendedName>
</protein>
<dbReference type="Proteomes" id="UP000694392">
    <property type="component" value="Unplaced"/>
</dbReference>
<dbReference type="Pfam" id="PF06119">
    <property type="entry name" value="NIDO"/>
    <property type="match status" value="1"/>
</dbReference>
<keyword evidence="4" id="KW-1185">Reference proteome</keyword>
<sequence>MKTSFAFLLLLVGKYYLLYPYGEAVGDQKNPKDDDGTSPEIHISQPYSFYGKKYNSLFVNNNGVVSFGKQVSQFTPDPFPLGDNQAFVAPYWGDVNNVLGGEIYYRETQDPDVLRRATKDVNAYYPDAPFTATWTFIATWDKVAYFGSASRKRNTFQAVLITDGSKSIIILNYANIEWTTGLASGGNARTGLGGFPAQAGFNSGDDKNYYNIPNSRTDEILHIGDTSNVEVPGRWVFEVDDVQIESCLNDKTTHFLSLQFLSACD</sequence>
<dbReference type="PANTHER" id="PTHR13802">
    <property type="entry name" value="MUCIN 4-RELATED"/>
    <property type="match status" value="1"/>
</dbReference>
<evidence type="ECO:0000256" key="1">
    <source>
        <dbReference type="SAM" id="SignalP"/>
    </source>
</evidence>
<name>A0A8D0G9T0_SPHPU</name>
<dbReference type="OMA" id="SNESLMY"/>
<evidence type="ECO:0000313" key="3">
    <source>
        <dbReference type="Ensembl" id="ENSSPUP00000005449.1"/>
    </source>
</evidence>
<reference evidence="3" key="2">
    <citation type="submission" date="2025-09" db="UniProtKB">
        <authorList>
            <consortium name="Ensembl"/>
        </authorList>
    </citation>
    <scope>IDENTIFICATION</scope>
</reference>
<organism evidence="3 4">
    <name type="scientific">Sphenodon punctatus</name>
    <name type="common">Tuatara</name>
    <name type="synonym">Hatteria punctata</name>
    <dbReference type="NCBI Taxonomy" id="8508"/>
    <lineage>
        <taxon>Eukaryota</taxon>
        <taxon>Metazoa</taxon>
        <taxon>Chordata</taxon>
        <taxon>Craniata</taxon>
        <taxon>Vertebrata</taxon>
        <taxon>Euteleostomi</taxon>
        <taxon>Lepidosauria</taxon>
        <taxon>Sphenodontia</taxon>
        <taxon>Sphenodontidae</taxon>
        <taxon>Sphenodon</taxon>
    </lineage>
</organism>
<evidence type="ECO:0000313" key="4">
    <source>
        <dbReference type="Proteomes" id="UP000694392"/>
    </source>
</evidence>
<evidence type="ECO:0000259" key="2">
    <source>
        <dbReference type="PROSITE" id="PS51220"/>
    </source>
</evidence>